<dbReference type="EMBL" id="BAABIS010000001">
    <property type="protein sequence ID" value="GAA4863129.1"/>
    <property type="molecule type" value="Genomic_DNA"/>
</dbReference>
<feature type="signal peptide" evidence="2">
    <location>
        <begin position="1"/>
        <end position="33"/>
    </location>
</feature>
<evidence type="ECO:0000313" key="5">
    <source>
        <dbReference type="Proteomes" id="UP001501752"/>
    </source>
</evidence>
<gene>
    <name evidence="4" type="ORF">GCM10023235_46670</name>
</gene>
<evidence type="ECO:0000259" key="3">
    <source>
        <dbReference type="Pfam" id="PF00496"/>
    </source>
</evidence>
<dbReference type="Gene3D" id="3.10.105.10">
    <property type="entry name" value="Dipeptide-binding Protein, Domain 3"/>
    <property type="match status" value="1"/>
</dbReference>
<feature type="domain" description="Solute-binding protein family 5" evidence="3">
    <location>
        <begin position="133"/>
        <end position="502"/>
    </location>
</feature>
<dbReference type="InterPro" id="IPR030678">
    <property type="entry name" value="Peptide/Ni-bd"/>
</dbReference>
<dbReference type="Gene3D" id="3.40.190.10">
    <property type="entry name" value="Periplasmic binding protein-like II"/>
    <property type="match status" value="1"/>
</dbReference>
<dbReference type="InterPro" id="IPR039424">
    <property type="entry name" value="SBP_5"/>
</dbReference>
<dbReference type="PANTHER" id="PTHR30290:SF65">
    <property type="entry name" value="MONOACYL PHOSPHATIDYLINOSITOL TETRAMANNOSIDE-BINDING PROTEIN LPQW-RELATED"/>
    <property type="match status" value="1"/>
</dbReference>
<evidence type="ECO:0000256" key="2">
    <source>
        <dbReference type="SAM" id="SignalP"/>
    </source>
</evidence>
<accession>A0ABP9E3E4</accession>
<dbReference type="Pfam" id="PF00496">
    <property type="entry name" value="SBP_bac_5"/>
    <property type="match status" value="1"/>
</dbReference>
<dbReference type="PROSITE" id="PS51257">
    <property type="entry name" value="PROKAR_LIPOPROTEIN"/>
    <property type="match status" value="1"/>
</dbReference>
<dbReference type="Proteomes" id="UP001501752">
    <property type="component" value="Unassembled WGS sequence"/>
</dbReference>
<organism evidence="4 5">
    <name type="scientific">Kitasatospora terrestris</name>
    <dbReference type="NCBI Taxonomy" id="258051"/>
    <lineage>
        <taxon>Bacteria</taxon>
        <taxon>Bacillati</taxon>
        <taxon>Actinomycetota</taxon>
        <taxon>Actinomycetes</taxon>
        <taxon>Kitasatosporales</taxon>
        <taxon>Streptomycetaceae</taxon>
        <taxon>Kitasatospora</taxon>
    </lineage>
</organism>
<keyword evidence="2" id="KW-0732">Signal</keyword>
<keyword evidence="5" id="KW-1185">Reference proteome</keyword>
<feature type="chain" id="PRO_5046062480" evidence="2">
    <location>
        <begin position="34"/>
        <end position="581"/>
    </location>
</feature>
<feature type="region of interest" description="Disordered" evidence="1">
    <location>
        <begin position="51"/>
        <end position="70"/>
    </location>
</feature>
<proteinExistence type="predicted"/>
<reference evidence="5" key="1">
    <citation type="journal article" date="2019" name="Int. J. Syst. Evol. Microbiol.">
        <title>The Global Catalogue of Microorganisms (GCM) 10K type strain sequencing project: providing services to taxonomists for standard genome sequencing and annotation.</title>
        <authorList>
            <consortium name="The Broad Institute Genomics Platform"/>
            <consortium name="The Broad Institute Genome Sequencing Center for Infectious Disease"/>
            <person name="Wu L."/>
            <person name="Ma J."/>
        </authorList>
    </citation>
    <scope>NUCLEOTIDE SEQUENCE [LARGE SCALE GENOMIC DNA]</scope>
    <source>
        <strain evidence="5">JCM 13006</strain>
    </source>
</reference>
<dbReference type="SUPFAM" id="SSF53850">
    <property type="entry name" value="Periplasmic binding protein-like II"/>
    <property type="match status" value="1"/>
</dbReference>
<evidence type="ECO:0000313" key="4">
    <source>
        <dbReference type="EMBL" id="GAA4863129.1"/>
    </source>
</evidence>
<evidence type="ECO:0000256" key="1">
    <source>
        <dbReference type="SAM" id="MobiDB-lite"/>
    </source>
</evidence>
<dbReference type="PANTHER" id="PTHR30290">
    <property type="entry name" value="PERIPLASMIC BINDING COMPONENT OF ABC TRANSPORTER"/>
    <property type="match status" value="1"/>
</dbReference>
<dbReference type="CDD" id="cd08501">
    <property type="entry name" value="PBP2_Lpqw"/>
    <property type="match status" value="1"/>
</dbReference>
<dbReference type="InterPro" id="IPR000914">
    <property type="entry name" value="SBP_5_dom"/>
</dbReference>
<name>A0ABP9E3E4_9ACTN</name>
<protein>
    <submittedName>
        <fullName evidence="4">ABC transporter family substrate-binding protein</fullName>
    </submittedName>
</protein>
<comment type="caution">
    <text evidence="4">The sequence shown here is derived from an EMBL/GenBank/DDBJ whole genome shotgun (WGS) entry which is preliminary data.</text>
</comment>
<dbReference type="Gene3D" id="3.90.76.10">
    <property type="entry name" value="Dipeptide-binding Protein, Domain 1"/>
    <property type="match status" value="1"/>
</dbReference>
<dbReference type="PIRSF" id="PIRSF002741">
    <property type="entry name" value="MppA"/>
    <property type="match status" value="1"/>
</dbReference>
<sequence>MISKMARMLPRPRIPLALAASVAALSFALCSCAQPDGVPAGDRAAAAAAADGGAPRMTQQSLNSRPRDQLRRGGTLNWAIDQFSGQWNPLHTDGSEASTNDVMKSLLPTFWRSDAGGTQTPNPAYLRDVRTETRQGRQVVVWTLNPKAHWSDGKPITWRDLQATWQALNGTDDAYKPSNTSGFDQVESVTRGADDFQAVMVFKEPFSDWQAMFNNAGNAPLLPAEYISGPEQFNTAFKGRIPVTAGPFKLERLDPAARTVTVVADPDWWGDKPMLDRIVFKAIDTGAMPDAFARGEVDFYNNGPNAAGYKKIQETPGAEVRKAGGPNLRHIVLNGRNPLLTDARVRQALFRALDRSEITRTDLAGLDWPYVPMNNHFLVPGQHGYQDNSDGLSRFDPQAAAQQLDEAGWKAGPAGVRIREGKELALRFVVPTGNQVAANESTLVTRMLGQVGVKVTVQAVPAADFFDKYVYKHDFDLTAFALLGTPFPATGSTSTFQQDAGGNYAQVGSKALDKAMADAARADTPDAATEAINRADAEAWEVAGMVPLYQRPAIYGVRKNVANLGAPGLSDFVYENIGLLK</sequence>